<organism evidence="3 4">
    <name type="scientific">Klebsormidium nitens</name>
    <name type="common">Green alga</name>
    <name type="synonym">Ulothrix nitens</name>
    <dbReference type="NCBI Taxonomy" id="105231"/>
    <lineage>
        <taxon>Eukaryota</taxon>
        <taxon>Viridiplantae</taxon>
        <taxon>Streptophyta</taxon>
        <taxon>Klebsormidiophyceae</taxon>
        <taxon>Klebsormidiales</taxon>
        <taxon>Klebsormidiaceae</taxon>
        <taxon>Klebsormidium</taxon>
    </lineage>
</organism>
<evidence type="ECO:0000313" key="4">
    <source>
        <dbReference type="Proteomes" id="UP000054558"/>
    </source>
</evidence>
<protein>
    <recommendedName>
        <fullName evidence="5">NAD(P)-binding domain-containing protein</fullName>
    </recommendedName>
</protein>
<dbReference type="OrthoDB" id="674948at2759"/>
<dbReference type="Proteomes" id="UP000054558">
    <property type="component" value="Unassembled WGS sequence"/>
</dbReference>
<dbReference type="AlphaFoldDB" id="A0A1Y1IUV3"/>
<name>A0A1Y1IUV3_KLENI</name>
<accession>A0A1Y1IUV3</accession>
<dbReference type="PANTHER" id="PTHR43574">
    <property type="entry name" value="EPIMERASE-RELATED"/>
    <property type="match status" value="1"/>
</dbReference>
<comment type="similarity">
    <text evidence="1">Belongs to the NAD(P)-dependent epimerase/dehydratase family.</text>
</comment>
<keyword evidence="4" id="KW-1185">Reference proteome</keyword>
<evidence type="ECO:0000313" key="3">
    <source>
        <dbReference type="EMBL" id="GAQ92467.1"/>
    </source>
</evidence>
<dbReference type="OMA" id="MATPIQA"/>
<gene>
    <name evidence="3" type="ORF">KFL_010200030</name>
</gene>
<dbReference type="EMBL" id="DF237969">
    <property type="protein sequence ID" value="GAQ92467.1"/>
    <property type="molecule type" value="Genomic_DNA"/>
</dbReference>
<sequence length="379" mass="40126">MVSARVLTLEAPALAGVQLSPCESAGRSQRTPASCLVPNAANLGRGTNSCLPFEGKCKQGARLALKRRTVTLLTGMGLSAMPPPARASAPVAAASANGSHSLEVRHKDLLVVGPGVLGTLIAQQWFKSHPDAAVVGQTNTTNAHERLRSIGVRPVVKDLDDDAPQKFPYVVFCAPPSGSEDYAAEVSAAAARWDGSGALLFTSSTGVYPQDDGSFVDETSPAATPGASPRLDRLLAAEAAVLGAGGCVVRLAGLYLADRGAHTFWVTRETVPGRPDSYVNLIHYEDAASLAVAILDAKPRGETFMGCDNHPVTRQEIMDIALESGHFKGPFRGFEGKEGGQGKKMHNDLTRAKLGWQPRYHSFADFFEHYQPAKSEAKA</sequence>
<reference evidence="3 4" key="1">
    <citation type="journal article" date="2014" name="Nat. Commun.">
        <title>Klebsormidium flaccidum genome reveals primary factors for plant terrestrial adaptation.</title>
        <authorList>
            <person name="Hori K."/>
            <person name="Maruyama F."/>
            <person name="Fujisawa T."/>
            <person name="Togashi T."/>
            <person name="Yamamoto N."/>
            <person name="Seo M."/>
            <person name="Sato S."/>
            <person name="Yamada T."/>
            <person name="Mori H."/>
            <person name="Tajima N."/>
            <person name="Moriyama T."/>
            <person name="Ikeuchi M."/>
            <person name="Watanabe M."/>
            <person name="Wada H."/>
            <person name="Kobayashi K."/>
            <person name="Saito M."/>
            <person name="Masuda T."/>
            <person name="Sasaki-Sekimoto Y."/>
            <person name="Mashiguchi K."/>
            <person name="Awai K."/>
            <person name="Shimojima M."/>
            <person name="Masuda S."/>
            <person name="Iwai M."/>
            <person name="Nobusawa T."/>
            <person name="Narise T."/>
            <person name="Kondo S."/>
            <person name="Saito H."/>
            <person name="Sato R."/>
            <person name="Murakawa M."/>
            <person name="Ihara Y."/>
            <person name="Oshima-Yamada Y."/>
            <person name="Ohtaka K."/>
            <person name="Satoh M."/>
            <person name="Sonobe K."/>
            <person name="Ishii M."/>
            <person name="Ohtani R."/>
            <person name="Kanamori-Sato M."/>
            <person name="Honoki R."/>
            <person name="Miyazaki D."/>
            <person name="Mochizuki H."/>
            <person name="Umetsu J."/>
            <person name="Higashi K."/>
            <person name="Shibata D."/>
            <person name="Kamiya Y."/>
            <person name="Sato N."/>
            <person name="Nakamura Y."/>
            <person name="Tabata S."/>
            <person name="Ida S."/>
            <person name="Kurokawa K."/>
            <person name="Ohta H."/>
        </authorList>
    </citation>
    <scope>NUCLEOTIDE SEQUENCE [LARGE SCALE GENOMIC DNA]</scope>
    <source>
        <strain evidence="3 4">NIES-2285</strain>
    </source>
</reference>
<dbReference type="GO" id="GO:0016854">
    <property type="term" value="F:racemase and epimerase activity"/>
    <property type="evidence" value="ECO:0000318"/>
    <property type="project" value="GO_Central"/>
</dbReference>
<keyword evidence="2" id="KW-0520">NAD</keyword>
<evidence type="ECO:0000256" key="2">
    <source>
        <dbReference type="ARBA" id="ARBA00023027"/>
    </source>
</evidence>
<dbReference type="STRING" id="105231.A0A1Y1IUV3"/>
<proteinExistence type="inferred from homology"/>
<dbReference type="SUPFAM" id="SSF51735">
    <property type="entry name" value="NAD(P)-binding Rossmann-fold domains"/>
    <property type="match status" value="1"/>
</dbReference>
<evidence type="ECO:0008006" key="5">
    <source>
        <dbReference type="Google" id="ProtNLM"/>
    </source>
</evidence>
<dbReference type="InterPro" id="IPR036291">
    <property type="entry name" value="NAD(P)-bd_dom_sf"/>
</dbReference>
<evidence type="ECO:0000256" key="1">
    <source>
        <dbReference type="ARBA" id="ARBA00007637"/>
    </source>
</evidence>
<dbReference type="Gene3D" id="3.40.50.720">
    <property type="entry name" value="NAD(P)-binding Rossmann-like Domain"/>
    <property type="match status" value="1"/>
</dbReference>